<protein>
    <submittedName>
        <fullName evidence="1">Uncharacterized protein</fullName>
    </submittedName>
</protein>
<proteinExistence type="predicted"/>
<comment type="caution">
    <text evidence="1">The sequence shown here is derived from an EMBL/GenBank/DDBJ whole genome shotgun (WGS) entry which is preliminary data.</text>
</comment>
<evidence type="ECO:0000313" key="1">
    <source>
        <dbReference type="EMBL" id="KAK3243721.1"/>
    </source>
</evidence>
<organism evidence="1 2">
    <name type="scientific">Cymbomonas tetramitiformis</name>
    <dbReference type="NCBI Taxonomy" id="36881"/>
    <lineage>
        <taxon>Eukaryota</taxon>
        <taxon>Viridiplantae</taxon>
        <taxon>Chlorophyta</taxon>
        <taxon>Pyramimonadophyceae</taxon>
        <taxon>Pyramimonadales</taxon>
        <taxon>Pyramimonadaceae</taxon>
        <taxon>Cymbomonas</taxon>
    </lineage>
</organism>
<accession>A0AAE0BVR4</accession>
<keyword evidence="2" id="KW-1185">Reference proteome</keyword>
<dbReference type="EMBL" id="LGRX02032685">
    <property type="protein sequence ID" value="KAK3243721.1"/>
    <property type="molecule type" value="Genomic_DNA"/>
</dbReference>
<evidence type="ECO:0000313" key="2">
    <source>
        <dbReference type="Proteomes" id="UP001190700"/>
    </source>
</evidence>
<name>A0AAE0BVR4_9CHLO</name>
<gene>
    <name evidence="1" type="ORF">CYMTET_46641</name>
</gene>
<dbReference type="Proteomes" id="UP001190700">
    <property type="component" value="Unassembled WGS sequence"/>
</dbReference>
<reference evidence="1 2" key="1">
    <citation type="journal article" date="2015" name="Genome Biol. Evol.">
        <title>Comparative Genomics of a Bacterivorous Green Alga Reveals Evolutionary Causalities and Consequences of Phago-Mixotrophic Mode of Nutrition.</title>
        <authorList>
            <person name="Burns J.A."/>
            <person name="Paasch A."/>
            <person name="Narechania A."/>
            <person name="Kim E."/>
        </authorList>
    </citation>
    <scope>NUCLEOTIDE SEQUENCE [LARGE SCALE GENOMIC DNA]</scope>
    <source>
        <strain evidence="1 2">PLY_AMNH</strain>
    </source>
</reference>
<sequence length="148" mass="16474">MRVRMLLNRCTLERATILSRPSPGDSFLLEKRFLFAGRRFGSPTPFRRARQPRQFVADVRAGKRCSKGLDSGIVKGSAIFSVLSAFSLQLPALGVDDMSVTDLDNDFSLRLEQRTAFVTRLSVGWTKIREVVAVGASDRISFDCFVLG</sequence>
<dbReference type="AlphaFoldDB" id="A0AAE0BVR4"/>